<accession>A0AA39XSW4</accession>
<dbReference type="EMBL" id="JAULSV010000007">
    <property type="protein sequence ID" value="KAK0639628.1"/>
    <property type="molecule type" value="Genomic_DNA"/>
</dbReference>
<gene>
    <name evidence="2" type="ORF">B0T16DRAFT_497669</name>
</gene>
<feature type="compositionally biased region" description="Basic and acidic residues" evidence="1">
    <location>
        <begin position="281"/>
        <end position="294"/>
    </location>
</feature>
<feature type="region of interest" description="Disordered" evidence="1">
    <location>
        <begin position="353"/>
        <end position="475"/>
    </location>
</feature>
<reference evidence="2" key="1">
    <citation type="submission" date="2023-06" db="EMBL/GenBank/DDBJ databases">
        <title>Genome-scale phylogeny and comparative genomics of the fungal order Sordariales.</title>
        <authorList>
            <consortium name="Lawrence Berkeley National Laboratory"/>
            <person name="Hensen N."/>
            <person name="Bonometti L."/>
            <person name="Westerberg I."/>
            <person name="Brannstrom I.O."/>
            <person name="Guillou S."/>
            <person name="Cros-Aarteil S."/>
            <person name="Calhoun S."/>
            <person name="Haridas S."/>
            <person name="Kuo A."/>
            <person name="Mondo S."/>
            <person name="Pangilinan J."/>
            <person name="Riley R."/>
            <person name="Labutti K."/>
            <person name="Andreopoulos B."/>
            <person name="Lipzen A."/>
            <person name="Chen C."/>
            <person name="Yanf M."/>
            <person name="Daum C."/>
            <person name="Ng V."/>
            <person name="Clum A."/>
            <person name="Steindorff A."/>
            <person name="Ohm R."/>
            <person name="Martin F."/>
            <person name="Silar P."/>
            <person name="Natvig D."/>
            <person name="Lalanne C."/>
            <person name="Gautier V."/>
            <person name="Ament-Velasquez S.L."/>
            <person name="Kruys A."/>
            <person name="Hutchinson M.I."/>
            <person name="Powell A.J."/>
            <person name="Barry K."/>
            <person name="Miller A.N."/>
            <person name="Grigoriev I.V."/>
            <person name="Debuchy R."/>
            <person name="Gladieux P."/>
            <person name="Thoren M.H."/>
            <person name="Johannesson H."/>
        </authorList>
    </citation>
    <scope>NUCLEOTIDE SEQUENCE</scope>
    <source>
        <strain evidence="2">SMH2532-1</strain>
    </source>
</reference>
<keyword evidence="3" id="KW-1185">Reference proteome</keyword>
<proteinExistence type="predicted"/>
<feature type="compositionally biased region" description="Low complexity" evidence="1">
    <location>
        <begin position="244"/>
        <end position="267"/>
    </location>
</feature>
<sequence length="536" mass="59737">MTDYLESRTSRNDPLLRDYVEDRIRQIHPEFNQERYRGDRSSIRSRLDDTKFQVTTTGTTIRPSDQKHYQELHRRLKEKRFVAAELAESVRLIYDTRQFPPQLRQSLKDAGWHPDLVNRPTLSEAERRIGVPILELGEDGELFISEANSVKREAREVFNFYDAPECPRPTPPVRRTPSLSASPACPLAVDDLRRPKREREDDEAVALQRPVDARDLDSRPRPSQGRVPTARRPGGPGVTTSRRTPSLNPSPTGSSSSTSSRSLTRPLETCEERKRRKRLKAEREKARSERDEHQLNNPPNIPGLRHPGINQEAPDVGTGPSMVAEAPIVQAETAVRVKRETSKERFAAALAANRARMRREVEISGRPKNRPAVKRAVEEAASDRSLTLAGSKRSPDGNGYHPVSSRGVSSSSSNPSHSLSGSTFGPSSIQKRATSSQASRSTGTSQSQSSRTLTTPTNNREPRTPLTNNNSRSTSRASIIVDSAKNCLGNWLTPAFGRGPAPSSDPYELDEQPEIKTETGEKFKFPYWGDDNDDAG</sequence>
<feature type="region of interest" description="Disordered" evidence="1">
    <location>
        <begin position="495"/>
        <end position="536"/>
    </location>
</feature>
<evidence type="ECO:0000313" key="3">
    <source>
        <dbReference type="Proteomes" id="UP001174936"/>
    </source>
</evidence>
<feature type="compositionally biased region" description="Low complexity" evidence="1">
    <location>
        <begin position="432"/>
        <end position="475"/>
    </location>
</feature>
<feature type="compositionally biased region" description="Low complexity" evidence="1">
    <location>
        <begin position="401"/>
        <end position="422"/>
    </location>
</feature>
<feature type="compositionally biased region" description="Basic and acidic residues" evidence="1">
    <location>
        <begin position="211"/>
        <end position="220"/>
    </location>
</feature>
<dbReference type="Proteomes" id="UP001174936">
    <property type="component" value="Unassembled WGS sequence"/>
</dbReference>
<feature type="compositionally biased region" description="Basic and acidic residues" evidence="1">
    <location>
        <begin position="190"/>
        <end position="199"/>
    </location>
</feature>
<organism evidence="2 3">
    <name type="scientific">Cercophora newfieldiana</name>
    <dbReference type="NCBI Taxonomy" id="92897"/>
    <lineage>
        <taxon>Eukaryota</taxon>
        <taxon>Fungi</taxon>
        <taxon>Dikarya</taxon>
        <taxon>Ascomycota</taxon>
        <taxon>Pezizomycotina</taxon>
        <taxon>Sordariomycetes</taxon>
        <taxon>Sordariomycetidae</taxon>
        <taxon>Sordariales</taxon>
        <taxon>Lasiosphaeriaceae</taxon>
        <taxon>Cercophora</taxon>
    </lineage>
</organism>
<evidence type="ECO:0000256" key="1">
    <source>
        <dbReference type="SAM" id="MobiDB-lite"/>
    </source>
</evidence>
<protein>
    <submittedName>
        <fullName evidence="2">Uncharacterized protein</fullName>
    </submittedName>
</protein>
<name>A0AA39XSW4_9PEZI</name>
<feature type="region of interest" description="Disordered" evidence="1">
    <location>
        <begin position="162"/>
        <end position="321"/>
    </location>
</feature>
<comment type="caution">
    <text evidence="2">The sequence shown here is derived from an EMBL/GenBank/DDBJ whole genome shotgun (WGS) entry which is preliminary data.</text>
</comment>
<evidence type="ECO:0000313" key="2">
    <source>
        <dbReference type="EMBL" id="KAK0639628.1"/>
    </source>
</evidence>
<dbReference type="AlphaFoldDB" id="A0AA39XSW4"/>
<feature type="compositionally biased region" description="Basic and acidic residues" evidence="1">
    <location>
        <begin position="513"/>
        <end position="524"/>
    </location>
</feature>